<dbReference type="PANTHER" id="PTHR36766">
    <property type="entry name" value="PLANT BROAD-SPECTRUM MILDEW RESISTANCE PROTEIN RPW8"/>
    <property type="match status" value="1"/>
</dbReference>
<dbReference type="Pfam" id="PF25019">
    <property type="entry name" value="LRR_R13L1-DRL21"/>
    <property type="match status" value="1"/>
</dbReference>
<dbReference type="FunFam" id="1.10.10.10:FF:000322">
    <property type="entry name" value="Probable disease resistance protein At1g63360"/>
    <property type="match status" value="1"/>
</dbReference>
<dbReference type="Gene3D" id="3.80.10.10">
    <property type="entry name" value="Ribonuclease Inhibitor"/>
    <property type="match status" value="1"/>
</dbReference>
<name>A0A1D1Z4B2_9ARAE</name>
<protein>
    <submittedName>
        <fullName evidence="7">Putative disease resistance protein RGA3</fullName>
    </submittedName>
</protein>
<dbReference type="InterPro" id="IPR056789">
    <property type="entry name" value="LRR_R13L1-DRL21"/>
</dbReference>
<dbReference type="AlphaFoldDB" id="A0A1D1Z4B2"/>
<feature type="domain" description="R13L1/DRL21-like LRR repeat region" evidence="6">
    <location>
        <begin position="593"/>
        <end position="717"/>
    </location>
</feature>
<dbReference type="EMBL" id="GDJX01006264">
    <property type="protein sequence ID" value="JAT61672.1"/>
    <property type="molecule type" value="Transcribed_RNA"/>
</dbReference>
<dbReference type="InterPro" id="IPR058922">
    <property type="entry name" value="WHD_DRP"/>
</dbReference>
<dbReference type="PANTHER" id="PTHR36766:SF40">
    <property type="entry name" value="DISEASE RESISTANCE PROTEIN RGA3"/>
    <property type="match status" value="1"/>
</dbReference>
<feature type="domain" description="NB-ARC" evidence="4">
    <location>
        <begin position="85"/>
        <end position="257"/>
    </location>
</feature>
<keyword evidence="1" id="KW-0433">Leucine-rich repeat</keyword>
<dbReference type="GO" id="GO:0043531">
    <property type="term" value="F:ADP binding"/>
    <property type="evidence" value="ECO:0007669"/>
    <property type="project" value="InterPro"/>
</dbReference>
<dbReference type="FunFam" id="3.40.50.300:FF:001091">
    <property type="entry name" value="Probable disease resistance protein At1g61300"/>
    <property type="match status" value="1"/>
</dbReference>
<evidence type="ECO:0000256" key="2">
    <source>
        <dbReference type="ARBA" id="ARBA00022737"/>
    </source>
</evidence>
<accession>A0A1D1Z4B2</accession>
<dbReference type="Gene3D" id="1.10.10.10">
    <property type="entry name" value="Winged helix-like DNA-binding domain superfamily/Winged helix DNA-binding domain"/>
    <property type="match status" value="1"/>
</dbReference>
<reference evidence="7" key="1">
    <citation type="submission" date="2015-07" db="EMBL/GenBank/DDBJ databases">
        <title>Transcriptome Assembly of Anthurium amnicola.</title>
        <authorList>
            <person name="Suzuki J."/>
        </authorList>
    </citation>
    <scope>NUCLEOTIDE SEQUENCE</scope>
</reference>
<organism evidence="7">
    <name type="scientific">Anthurium amnicola</name>
    <dbReference type="NCBI Taxonomy" id="1678845"/>
    <lineage>
        <taxon>Eukaryota</taxon>
        <taxon>Viridiplantae</taxon>
        <taxon>Streptophyta</taxon>
        <taxon>Embryophyta</taxon>
        <taxon>Tracheophyta</taxon>
        <taxon>Spermatophyta</taxon>
        <taxon>Magnoliopsida</taxon>
        <taxon>Liliopsida</taxon>
        <taxon>Araceae</taxon>
        <taxon>Pothoideae</taxon>
        <taxon>Potheae</taxon>
        <taxon>Anthurium</taxon>
    </lineage>
</organism>
<dbReference type="SUPFAM" id="SSF52540">
    <property type="entry name" value="P-loop containing nucleoside triphosphate hydrolases"/>
    <property type="match status" value="1"/>
</dbReference>
<dbReference type="InterPro" id="IPR001611">
    <property type="entry name" value="Leu-rich_rpt"/>
</dbReference>
<dbReference type="InterPro" id="IPR002182">
    <property type="entry name" value="NB-ARC"/>
</dbReference>
<feature type="non-terminal residue" evidence="7">
    <location>
        <position position="740"/>
    </location>
</feature>
<evidence type="ECO:0000256" key="1">
    <source>
        <dbReference type="ARBA" id="ARBA00022614"/>
    </source>
</evidence>
<feature type="domain" description="Disease resistance protein winged helix" evidence="5">
    <location>
        <begin position="344"/>
        <end position="408"/>
    </location>
</feature>
<dbReference type="InterPro" id="IPR003591">
    <property type="entry name" value="Leu-rich_rpt_typical-subtyp"/>
</dbReference>
<evidence type="ECO:0000259" key="5">
    <source>
        <dbReference type="Pfam" id="PF23559"/>
    </source>
</evidence>
<dbReference type="GO" id="GO:0002758">
    <property type="term" value="P:innate immune response-activating signaling pathway"/>
    <property type="evidence" value="ECO:0007669"/>
    <property type="project" value="UniProtKB-ARBA"/>
</dbReference>
<sequence length="740" mass="84962">VIDELEYKELRQRVEDGWSTSCLPPLNKVMLHKINEIRQRWEEIAKNREGLRIGDRVGRADQEVSQRRMLQRSSLLMEGEVFGRDKEKEEVIEFLLASDHENGPLSIAITGMGGLGKTTLAQLVYNDKRVEKHFDLRMWVCTTPDYDVVKLTREMLGSTDYHMEFPGSLQNLDVYQRRLVEKLKGKRFFLVIDNLWDQNHGEWQCLSTPLFHGEKGSRVLITTRDTNVVKTLRTRRTVELEGLQFHDCWRLFKRHAFVDGNSREYPKLEAIGKQIVEKFKGVPLAAITMGGLLYSKLEEGEWIRILESELWELELCEDSILSVLKLSYEHLPPQLKQCFAYCSLFPKGYKFDKFELVQQWMAQGYVHGGGRGRMEDVGCDYFDDLFSRSFFQLVDGKFVMHDSIHDLALFISQHDHSITEINGSHEILKVNHRLRHLSLLMTNRQPDQTDFDRVCRFTSLRTLAFFFPQNINFQIPHSLFLSLKTLRVLDLSCGGIKMLPDSVGSLIHLRYLDLRRNIFRSLPESLCCLYKLETLKLGGCRLESLPQGVSNLINLRHLQVNPNLLCRVVGIGKLTCLQELEAFPISEGHGIKIEDLKDMNELRGGLSIWNLDSVPSKDEATRAMLNHKWRLHKLEMQCNGHAEDGNSELEVLEALVPPARLKDLAINGYDGVRCPSWMGQQAISKIESLCLSSCRNLNSLPPLGCLPFLKTIEISCCPYLRGLPSLPTTVRELTLHDVGL</sequence>
<dbReference type="InterPro" id="IPR042197">
    <property type="entry name" value="Apaf_helical"/>
</dbReference>
<dbReference type="Gene3D" id="1.10.8.430">
    <property type="entry name" value="Helical domain of apoptotic protease-activating factors"/>
    <property type="match status" value="1"/>
</dbReference>
<dbReference type="SMART" id="SM00369">
    <property type="entry name" value="LRR_TYP"/>
    <property type="match status" value="3"/>
</dbReference>
<evidence type="ECO:0000313" key="7">
    <source>
        <dbReference type="EMBL" id="JAT61672.1"/>
    </source>
</evidence>
<dbReference type="InterPro" id="IPR027417">
    <property type="entry name" value="P-loop_NTPase"/>
</dbReference>
<keyword evidence="3" id="KW-0611">Plant defense</keyword>
<proteinExistence type="predicted"/>
<gene>
    <name evidence="7" type="primary">RGA3_16</name>
    <name evidence="7" type="ORF">g.128167</name>
</gene>
<dbReference type="GO" id="GO:0009626">
    <property type="term" value="P:plant-type hypersensitive response"/>
    <property type="evidence" value="ECO:0007669"/>
    <property type="project" value="UniProtKB-ARBA"/>
</dbReference>
<dbReference type="Gene3D" id="3.40.50.300">
    <property type="entry name" value="P-loop containing nucleotide triphosphate hydrolases"/>
    <property type="match status" value="1"/>
</dbReference>
<keyword evidence="2" id="KW-0677">Repeat</keyword>
<feature type="non-terminal residue" evidence="7">
    <location>
        <position position="1"/>
    </location>
</feature>
<dbReference type="PRINTS" id="PR00364">
    <property type="entry name" value="DISEASERSIST"/>
</dbReference>
<evidence type="ECO:0000259" key="4">
    <source>
        <dbReference type="Pfam" id="PF00931"/>
    </source>
</evidence>
<dbReference type="Pfam" id="PF13855">
    <property type="entry name" value="LRR_8"/>
    <property type="match status" value="1"/>
</dbReference>
<dbReference type="PROSITE" id="PS51450">
    <property type="entry name" value="LRR"/>
    <property type="match status" value="1"/>
</dbReference>
<dbReference type="Pfam" id="PF23559">
    <property type="entry name" value="WHD_DRP"/>
    <property type="match status" value="1"/>
</dbReference>
<evidence type="ECO:0000259" key="6">
    <source>
        <dbReference type="Pfam" id="PF25019"/>
    </source>
</evidence>
<dbReference type="InterPro" id="IPR032675">
    <property type="entry name" value="LRR_dom_sf"/>
</dbReference>
<dbReference type="Pfam" id="PF00931">
    <property type="entry name" value="NB-ARC"/>
    <property type="match status" value="1"/>
</dbReference>
<evidence type="ECO:0000256" key="3">
    <source>
        <dbReference type="ARBA" id="ARBA00022821"/>
    </source>
</evidence>
<dbReference type="InterPro" id="IPR036388">
    <property type="entry name" value="WH-like_DNA-bd_sf"/>
</dbReference>
<dbReference type="SUPFAM" id="SSF52058">
    <property type="entry name" value="L domain-like"/>
    <property type="match status" value="1"/>
</dbReference>
<dbReference type="GO" id="GO:0042742">
    <property type="term" value="P:defense response to bacterium"/>
    <property type="evidence" value="ECO:0007669"/>
    <property type="project" value="UniProtKB-ARBA"/>
</dbReference>